<dbReference type="PANTHER" id="PTHR46890:SF48">
    <property type="entry name" value="RNA-DIRECTED DNA POLYMERASE"/>
    <property type="match status" value="1"/>
</dbReference>
<dbReference type="CDD" id="cd01650">
    <property type="entry name" value="RT_nLTR_like"/>
    <property type="match status" value="1"/>
</dbReference>
<proteinExistence type="predicted"/>
<dbReference type="SUPFAM" id="SSF56672">
    <property type="entry name" value="DNA/RNA polymerases"/>
    <property type="match status" value="1"/>
</dbReference>
<dbReference type="Pfam" id="PF14111">
    <property type="entry name" value="DUF4283"/>
    <property type="match status" value="1"/>
</dbReference>
<name>A0A484KQ69_9ASTE</name>
<dbReference type="InterPro" id="IPR043502">
    <property type="entry name" value="DNA/RNA_pol_sf"/>
</dbReference>
<sequence>MFKDSDAEEGFVFWCEKSGERELSSPASLTPESAAAASRGGLSRLFSDVVANGTSAKGLEGKITGYHDGVPTVTFTKNDISELSYRFKHALVAKFHSRPSFSVMQSFMQKLGLLGAFDIAILSSKSFLLNFQKEEDYIRLFLRRVWRVFGSTMALSKWSPTLSQGIESSVLPIWIAFPNLPIHLHDKRALHLLASSIGHPLQVDSCTLNFSRPQLARCCVEVDITNLPPGKIHGKHDEEELVINFYYENVPSYCMVVTRKKGKDKKPTRVWKVKDRQVSMEVVPWCEGLGENSSRGEQQRDGPDIPAKLQSGTFVINSNLLAAFNMTHLHGSLSSLPSSLVVDDPPLDVRDDSLAIVPFVDSLAIPEDDAAEVGFFADGSSIDEVYRALSSPEERIERSFGVLSDLSFLGLALGLLGVTLTRLLLSWNIRESKFTWAGKRRKGRVYRRLDRILLNEECMEVFPVLEVRHLGRGYKGGGMRGLAIKLAELKRALLQWIKDVFGNIFEEVSKAEERAFRAEQNLENDDTEENVVECNMAKALLQLAHKKEESFWSQKANIKWISQGDASTVFFHSFVRGRRHRLYISSLKTAAGALISSQEEIANEAVDHFSRVFSHVHEGDMGEILCHIPSILSLQDNYMLGALPEEEEIRKTVWALNANSAAGADGYNGFFFRHAWDVIKVDVCKGVQEFFLGIPLPRVFGSTLITLIPKMEGAITLDQFRPISLSTFFSKILSRILSDRLKNILPLLISPEQVAFQQGKGINEHVLIVKEMMHLLSFNARGGNCMVKLDLSKAFDKISWAYLEQVLLKFGFFQRVIHLLMGNLRSTFFSVLINGQPKGFFFMKCGVKQGDPLSPLLFIIAMEGFSRNLLRLKAALSTFCLASGQEINFSKSHVIVHDKMRQEYKVKIRSILGIRCIIKEFTYLGSTIVRAQEVPKSIIKSLHRLMANFFWGAKDKDLGFKYHWRQWEKLCFPLQEGGLGVRNLHHCQKVAAMDLWWKVQQGGTIW</sequence>
<dbReference type="Pfam" id="PF00078">
    <property type="entry name" value="RVT_1"/>
    <property type="match status" value="1"/>
</dbReference>
<dbReference type="Proteomes" id="UP000595140">
    <property type="component" value="Unassembled WGS sequence"/>
</dbReference>
<dbReference type="PROSITE" id="PS50878">
    <property type="entry name" value="RT_POL"/>
    <property type="match status" value="1"/>
</dbReference>
<feature type="domain" description="Reverse transcriptase" evidence="1">
    <location>
        <begin position="689"/>
        <end position="928"/>
    </location>
</feature>
<evidence type="ECO:0000313" key="3">
    <source>
        <dbReference type="Proteomes" id="UP000595140"/>
    </source>
</evidence>
<dbReference type="OrthoDB" id="4841169at2759"/>
<keyword evidence="3" id="KW-1185">Reference proteome</keyword>
<dbReference type="EMBL" id="OOIL02000516">
    <property type="protein sequence ID" value="VFQ66064.1"/>
    <property type="molecule type" value="Genomic_DNA"/>
</dbReference>
<dbReference type="InterPro" id="IPR052343">
    <property type="entry name" value="Retrotransposon-Effector_Assoc"/>
</dbReference>
<reference evidence="2 3" key="1">
    <citation type="submission" date="2018-04" db="EMBL/GenBank/DDBJ databases">
        <authorList>
            <person name="Vogel A."/>
        </authorList>
    </citation>
    <scope>NUCLEOTIDE SEQUENCE [LARGE SCALE GENOMIC DNA]</scope>
</reference>
<dbReference type="InterPro" id="IPR025558">
    <property type="entry name" value="DUF4283"/>
</dbReference>
<organism evidence="2 3">
    <name type="scientific">Cuscuta campestris</name>
    <dbReference type="NCBI Taxonomy" id="132261"/>
    <lineage>
        <taxon>Eukaryota</taxon>
        <taxon>Viridiplantae</taxon>
        <taxon>Streptophyta</taxon>
        <taxon>Embryophyta</taxon>
        <taxon>Tracheophyta</taxon>
        <taxon>Spermatophyta</taxon>
        <taxon>Magnoliopsida</taxon>
        <taxon>eudicotyledons</taxon>
        <taxon>Gunneridae</taxon>
        <taxon>Pentapetalae</taxon>
        <taxon>asterids</taxon>
        <taxon>lamiids</taxon>
        <taxon>Solanales</taxon>
        <taxon>Convolvulaceae</taxon>
        <taxon>Cuscuteae</taxon>
        <taxon>Cuscuta</taxon>
        <taxon>Cuscuta subgen. Grammica</taxon>
        <taxon>Cuscuta sect. Cleistogrammica</taxon>
    </lineage>
</organism>
<evidence type="ECO:0000313" key="2">
    <source>
        <dbReference type="EMBL" id="VFQ66064.1"/>
    </source>
</evidence>
<dbReference type="PANTHER" id="PTHR46890">
    <property type="entry name" value="NON-LTR RETROLELEMENT REVERSE TRANSCRIPTASE-LIKE PROTEIN-RELATED"/>
    <property type="match status" value="1"/>
</dbReference>
<gene>
    <name evidence="2" type="ORF">CCAM_LOCUS7840</name>
</gene>
<accession>A0A484KQ69</accession>
<protein>
    <recommendedName>
        <fullName evidence="1">Reverse transcriptase domain-containing protein</fullName>
    </recommendedName>
</protein>
<evidence type="ECO:0000259" key="1">
    <source>
        <dbReference type="PROSITE" id="PS50878"/>
    </source>
</evidence>
<dbReference type="AlphaFoldDB" id="A0A484KQ69"/>
<dbReference type="InterPro" id="IPR000477">
    <property type="entry name" value="RT_dom"/>
</dbReference>